<protein>
    <submittedName>
        <fullName evidence="2">Uncharacterized protein</fullName>
    </submittedName>
</protein>
<comment type="caution">
    <text evidence="2">The sequence shown here is derived from an EMBL/GenBank/DDBJ whole genome shotgun (WGS) entry which is preliminary data.</text>
</comment>
<organism evidence="2 3">
    <name type="scientific">Nocardiopsis rhodophaea</name>
    <dbReference type="NCBI Taxonomy" id="280238"/>
    <lineage>
        <taxon>Bacteria</taxon>
        <taxon>Bacillati</taxon>
        <taxon>Actinomycetota</taxon>
        <taxon>Actinomycetes</taxon>
        <taxon>Streptosporangiales</taxon>
        <taxon>Nocardiopsidaceae</taxon>
        <taxon>Nocardiopsis</taxon>
    </lineage>
</organism>
<dbReference type="EMBL" id="BAAAPC010000009">
    <property type="protein sequence ID" value="GAA1996754.1"/>
    <property type="molecule type" value="Genomic_DNA"/>
</dbReference>
<evidence type="ECO:0000256" key="1">
    <source>
        <dbReference type="SAM" id="MobiDB-lite"/>
    </source>
</evidence>
<name>A0ABP5EIR5_9ACTN</name>
<feature type="region of interest" description="Disordered" evidence="1">
    <location>
        <begin position="1"/>
        <end position="110"/>
    </location>
</feature>
<proteinExistence type="predicted"/>
<feature type="compositionally biased region" description="Low complexity" evidence="1">
    <location>
        <begin position="1"/>
        <end position="29"/>
    </location>
</feature>
<keyword evidence="3" id="KW-1185">Reference proteome</keyword>
<evidence type="ECO:0000313" key="2">
    <source>
        <dbReference type="EMBL" id="GAA1996754.1"/>
    </source>
</evidence>
<gene>
    <name evidence="2" type="ORF">GCM10009799_24640</name>
</gene>
<dbReference type="Proteomes" id="UP001501585">
    <property type="component" value="Unassembled WGS sequence"/>
</dbReference>
<feature type="compositionally biased region" description="Basic and acidic residues" evidence="1">
    <location>
        <begin position="88"/>
        <end position="99"/>
    </location>
</feature>
<evidence type="ECO:0000313" key="3">
    <source>
        <dbReference type="Proteomes" id="UP001501585"/>
    </source>
</evidence>
<sequence>MRHAAAAAPTHAPAARSSRGSSWSQASRDSIARLAGDMALPSRRVVRTPFYIPSREEKGRRVAGSGHTSATTRPRAGEEKRRRRRRRTDSVDHHREQRRVAAAPAPTPEACEGKCCRCGQVVDAPPPRADIRGSLACACWVTGVR</sequence>
<reference evidence="3" key="1">
    <citation type="journal article" date="2019" name="Int. J. Syst. Evol. Microbiol.">
        <title>The Global Catalogue of Microorganisms (GCM) 10K type strain sequencing project: providing services to taxonomists for standard genome sequencing and annotation.</title>
        <authorList>
            <consortium name="The Broad Institute Genomics Platform"/>
            <consortium name="The Broad Institute Genome Sequencing Center for Infectious Disease"/>
            <person name="Wu L."/>
            <person name="Ma J."/>
        </authorList>
    </citation>
    <scope>NUCLEOTIDE SEQUENCE [LARGE SCALE GENOMIC DNA]</scope>
    <source>
        <strain evidence="3">JCM 15313</strain>
    </source>
</reference>
<feature type="compositionally biased region" description="Low complexity" evidence="1">
    <location>
        <begin position="101"/>
        <end position="110"/>
    </location>
</feature>
<accession>A0ABP5EIR5</accession>